<gene>
    <name evidence="4" type="ORF">SAMN05660330_00396</name>
</gene>
<evidence type="ECO:0000259" key="3">
    <source>
        <dbReference type="SMART" id="SM01008"/>
    </source>
</evidence>
<dbReference type="SUPFAM" id="SSF54665">
    <property type="entry name" value="CO dehydrogenase molybdoprotein N-domain-like"/>
    <property type="match status" value="1"/>
</dbReference>
<dbReference type="InterPro" id="IPR046867">
    <property type="entry name" value="AldOxase/xan_DH_MoCoBD2"/>
</dbReference>
<dbReference type="PANTHER" id="PTHR11908:SF132">
    <property type="entry name" value="ALDEHYDE OXIDASE 1-RELATED"/>
    <property type="match status" value="1"/>
</dbReference>
<feature type="domain" description="Aldehyde oxidase/xanthine dehydrogenase a/b hammerhead" evidence="3">
    <location>
        <begin position="19"/>
        <end position="132"/>
    </location>
</feature>
<reference evidence="4 5" key="1">
    <citation type="submission" date="2016-10" db="EMBL/GenBank/DDBJ databases">
        <authorList>
            <person name="de Groot N.N."/>
        </authorList>
    </citation>
    <scope>NUCLEOTIDE SEQUENCE [LARGE SCALE GENOMIC DNA]</scope>
    <source>
        <strain evidence="4 5">DSM 12130</strain>
    </source>
</reference>
<dbReference type="Pfam" id="PF20256">
    <property type="entry name" value="MoCoBD_2"/>
    <property type="match status" value="1"/>
</dbReference>
<dbReference type="STRING" id="91360.SAMN05660330_00396"/>
<dbReference type="InterPro" id="IPR036856">
    <property type="entry name" value="Ald_Oxase/Xan_DH_a/b_sf"/>
</dbReference>
<keyword evidence="5" id="KW-1185">Reference proteome</keyword>
<dbReference type="SMART" id="SM01008">
    <property type="entry name" value="Ald_Xan_dh_C"/>
    <property type="match status" value="1"/>
</dbReference>
<dbReference type="Pfam" id="PF01315">
    <property type="entry name" value="Ald_Xan_dh_C"/>
    <property type="match status" value="1"/>
</dbReference>
<dbReference type="GO" id="GO:0005506">
    <property type="term" value="F:iron ion binding"/>
    <property type="evidence" value="ECO:0007669"/>
    <property type="project" value="InterPro"/>
</dbReference>
<proteinExistence type="predicted"/>
<keyword evidence="1" id="KW-0500">Molybdenum</keyword>
<organism evidence="4 5">
    <name type="scientific">Desulforhopalus singaporensis</name>
    <dbReference type="NCBI Taxonomy" id="91360"/>
    <lineage>
        <taxon>Bacteria</taxon>
        <taxon>Pseudomonadati</taxon>
        <taxon>Thermodesulfobacteriota</taxon>
        <taxon>Desulfobulbia</taxon>
        <taxon>Desulfobulbales</taxon>
        <taxon>Desulfocapsaceae</taxon>
        <taxon>Desulforhopalus</taxon>
    </lineage>
</organism>
<dbReference type="PANTHER" id="PTHR11908">
    <property type="entry name" value="XANTHINE DEHYDROGENASE"/>
    <property type="match status" value="1"/>
</dbReference>
<evidence type="ECO:0000313" key="5">
    <source>
        <dbReference type="Proteomes" id="UP000199073"/>
    </source>
</evidence>
<accession>A0A1H0K151</accession>
<evidence type="ECO:0000256" key="2">
    <source>
        <dbReference type="ARBA" id="ARBA00023002"/>
    </source>
</evidence>
<dbReference type="Proteomes" id="UP000199073">
    <property type="component" value="Unassembled WGS sequence"/>
</dbReference>
<keyword evidence="2" id="KW-0560">Oxidoreductase</keyword>
<dbReference type="AlphaFoldDB" id="A0A1H0K151"/>
<dbReference type="GO" id="GO:0016491">
    <property type="term" value="F:oxidoreductase activity"/>
    <property type="evidence" value="ECO:0007669"/>
    <property type="project" value="UniProtKB-KW"/>
</dbReference>
<dbReference type="InterPro" id="IPR000674">
    <property type="entry name" value="Ald_Oxase/Xan_DH_a/b"/>
</dbReference>
<dbReference type="EMBL" id="FNJI01000002">
    <property type="protein sequence ID" value="SDO49462.1"/>
    <property type="molecule type" value="Genomic_DNA"/>
</dbReference>
<dbReference type="InterPro" id="IPR037165">
    <property type="entry name" value="AldOxase/xan_DH_Mopterin-bd_sf"/>
</dbReference>
<dbReference type="SUPFAM" id="SSF56003">
    <property type="entry name" value="Molybdenum cofactor-binding domain"/>
    <property type="match status" value="1"/>
</dbReference>
<dbReference type="Pfam" id="PF02738">
    <property type="entry name" value="MoCoBD_1"/>
    <property type="match status" value="1"/>
</dbReference>
<dbReference type="Gene3D" id="3.30.365.10">
    <property type="entry name" value="Aldehyde oxidase/xanthine dehydrogenase, molybdopterin binding domain"/>
    <property type="match status" value="4"/>
</dbReference>
<dbReference type="Gene3D" id="3.90.1170.50">
    <property type="entry name" value="Aldehyde oxidase/xanthine dehydrogenase, a/b hammerhead"/>
    <property type="match status" value="1"/>
</dbReference>
<dbReference type="InterPro" id="IPR008274">
    <property type="entry name" value="AldOxase/xan_DH_MoCoBD1"/>
</dbReference>
<evidence type="ECO:0000256" key="1">
    <source>
        <dbReference type="ARBA" id="ARBA00022505"/>
    </source>
</evidence>
<evidence type="ECO:0000313" key="4">
    <source>
        <dbReference type="EMBL" id="SDO49462.1"/>
    </source>
</evidence>
<dbReference type="InterPro" id="IPR016208">
    <property type="entry name" value="Ald_Oxase/xanthine_DH-like"/>
</dbReference>
<protein>
    <submittedName>
        <fullName evidence="4">Xanthine dehydrogenase, molybdenum binding subunit apoprotein</fullName>
    </submittedName>
</protein>
<name>A0A1H0K151_9BACT</name>
<sequence>MMRHVGRKIPKIDGIALVKGAPAYTSDLDINNNALTVKLLRSPHASAEIVAIDKKQALAVPGVECILTYEDVPDTPFTLAGQSFPEPSPYDRRILDKWVRYVGDEVAIVAAVDEKTALEAIAKIQVTYNVLPPVLDPAEAIGNPVLVHRSQPHTNFDIGCVASKNIAAADTIGQGDVEAVLASCEVVVESRYRTQAQAHAMMETYRATTCFDVNNRLQVMSSTQIPFHVRRLLSRVLDIPRSRIKILKPRVGGGFGGKQTAAVEIFPAMVTVKTGKPARLVYTRNESFCCTTSRHAMELTVRLGSDRQGNIKAVDIYCLSDTGAYGEHAPTVFWVVGQKTMPLYAAAKAWRYHGHAVYTNKTPGGALRGYGATQGTFALESAINELAEKLAMDPAELRLHNLIREKECHGALCGSAPGHPARLESSSLAACIERGKELVGWQKNYPCRTSVDGTKRRGYGMAVTMQGSGIAGIDTGSVTLKLNEDGFFTLAHGASDMGQGSDTVLCQLAADVLEVELEQVVVTSFDLDTLPYDPGAYASSGAYVTGNAALRAALEMKEKMCLSAARLLEVAPDEVQYRDGRFLAAKGESLTLSELAGKLCSFAGKEQLVATGTFGGATSPPPFVAGFAEVEVDLMTGQCDVVDYVALVDCGTVLNKNLARIQVEGGIVMGIGLALYEDVRYSARGRLATGSFMEYKIPSRQDVGEIRVEFIESHEPTGPFGAKSIGEVVCNTPAPAIVQAIYNATGYRCRQLPATAEKILLAPGPGGQKQV</sequence>